<dbReference type="NCBIfam" id="NF002043">
    <property type="entry name" value="PRK00870.1"/>
    <property type="match status" value="1"/>
</dbReference>
<evidence type="ECO:0000313" key="4">
    <source>
        <dbReference type="Proteomes" id="UP001253545"/>
    </source>
</evidence>
<dbReference type="Pfam" id="PF00561">
    <property type="entry name" value="Abhydrolase_1"/>
    <property type="match status" value="1"/>
</dbReference>
<dbReference type="EMBL" id="JAVRHX010000007">
    <property type="protein sequence ID" value="MDT0596484.1"/>
    <property type="molecule type" value="Genomic_DNA"/>
</dbReference>
<accession>A0ABU2ZW09</accession>
<name>A0ABU2ZW09_9ALTE</name>
<keyword evidence="4" id="KW-1185">Reference proteome</keyword>
<evidence type="ECO:0000313" key="3">
    <source>
        <dbReference type="EMBL" id="MDT0596484.1"/>
    </source>
</evidence>
<reference evidence="3 4" key="1">
    <citation type="submission" date="2023-09" db="EMBL/GenBank/DDBJ databases">
        <authorList>
            <person name="Rey-Velasco X."/>
        </authorList>
    </citation>
    <scope>NUCLEOTIDE SEQUENCE [LARGE SCALE GENOMIC DNA]</scope>
    <source>
        <strain evidence="3 4">P117</strain>
    </source>
</reference>
<dbReference type="Gene3D" id="3.40.50.1820">
    <property type="entry name" value="alpha/beta hydrolase"/>
    <property type="match status" value="1"/>
</dbReference>
<dbReference type="SUPFAM" id="SSF53474">
    <property type="entry name" value="alpha/beta-Hydrolases"/>
    <property type="match status" value="1"/>
</dbReference>
<comment type="caution">
    <text evidence="3">The sequence shown here is derived from an EMBL/GenBank/DDBJ whole genome shotgun (WGS) entry which is preliminary data.</text>
</comment>
<evidence type="ECO:0000259" key="2">
    <source>
        <dbReference type="Pfam" id="PF00561"/>
    </source>
</evidence>
<evidence type="ECO:0000256" key="1">
    <source>
        <dbReference type="ARBA" id="ARBA00022801"/>
    </source>
</evidence>
<feature type="domain" description="AB hydrolase-1" evidence="2">
    <location>
        <begin position="48"/>
        <end position="316"/>
    </location>
</feature>
<dbReference type="EC" id="3.8.1.5" evidence="3"/>
<organism evidence="3 4">
    <name type="scientific">Glaciecola petra</name>
    <dbReference type="NCBI Taxonomy" id="3075602"/>
    <lineage>
        <taxon>Bacteria</taxon>
        <taxon>Pseudomonadati</taxon>
        <taxon>Pseudomonadota</taxon>
        <taxon>Gammaproteobacteria</taxon>
        <taxon>Alteromonadales</taxon>
        <taxon>Alteromonadaceae</taxon>
        <taxon>Glaciecola</taxon>
    </lineage>
</organism>
<sequence>MEFKRTPEERFENLQGYSFAPNYMEIDDTEGGLLRLHYLDKGPRDGKIILLMHGQPMWSYLYRDMIPLLVDSGYRVIAPDLIGFGRSDKPTQQSDHTYARHVTWIGQWFEKMNVSDVTVFLQDWGANIGLRIVANNKSKFSSVVLSNGGLVAGPIPSEMVGFLREAYKTLPVVKASELDGKFRDRTGFPGFLYWRKFAAESSEFLDISCMLDQIGSARKLTDSEKLAFNAPFPDESFMAAVRVFPSLVPLFPDDAEVEENKQALSSLTDFDKPFLLAFSDDDPVSKGLGKAFLQNVPGCKDMPHRRISPAGHFVQQDQPEQCVEAIRDVLTC</sequence>
<dbReference type="PANTHER" id="PTHR42977">
    <property type="entry name" value="HYDROLASE-RELATED"/>
    <property type="match status" value="1"/>
</dbReference>
<dbReference type="InterPro" id="IPR029058">
    <property type="entry name" value="AB_hydrolase_fold"/>
</dbReference>
<dbReference type="RefSeq" id="WP_311370008.1">
    <property type="nucleotide sequence ID" value="NZ_JAVRHX010000007.1"/>
</dbReference>
<dbReference type="InterPro" id="IPR051340">
    <property type="entry name" value="Haloalkane_dehalogenase"/>
</dbReference>
<dbReference type="PANTHER" id="PTHR42977:SF3">
    <property type="entry name" value="AB HYDROLASE-1 DOMAIN-CONTAINING PROTEIN"/>
    <property type="match status" value="1"/>
</dbReference>
<gene>
    <name evidence="3" type="ORF">RM552_16635</name>
</gene>
<dbReference type="InterPro" id="IPR000639">
    <property type="entry name" value="Epox_hydrolase-like"/>
</dbReference>
<dbReference type="GO" id="GO:0018786">
    <property type="term" value="F:haloalkane dehalogenase activity"/>
    <property type="evidence" value="ECO:0007669"/>
    <property type="project" value="UniProtKB-EC"/>
</dbReference>
<proteinExistence type="predicted"/>
<dbReference type="InterPro" id="IPR000073">
    <property type="entry name" value="AB_hydrolase_1"/>
</dbReference>
<dbReference type="PRINTS" id="PR00412">
    <property type="entry name" value="EPOXHYDRLASE"/>
</dbReference>
<keyword evidence="1 3" id="KW-0378">Hydrolase</keyword>
<protein>
    <submittedName>
        <fullName evidence="3">Haloalkane dehalogenase</fullName>
        <ecNumber evidence="3">3.8.1.5</ecNumber>
    </submittedName>
</protein>
<dbReference type="Proteomes" id="UP001253545">
    <property type="component" value="Unassembled WGS sequence"/>
</dbReference>